<evidence type="ECO:0000313" key="3">
    <source>
        <dbReference type="EMBL" id="VEN38355.1"/>
    </source>
</evidence>
<proteinExistence type="predicted"/>
<evidence type="ECO:0000256" key="1">
    <source>
        <dbReference type="SAM" id="MobiDB-lite"/>
    </source>
</evidence>
<feature type="region of interest" description="Disordered" evidence="1">
    <location>
        <begin position="80"/>
        <end position="103"/>
    </location>
</feature>
<organism evidence="3 4">
    <name type="scientific">Callosobruchus maculatus</name>
    <name type="common">Southern cowpea weevil</name>
    <name type="synonym">Pulse bruchid</name>
    <dbReference type="NCBI Taxonomy" id="64391"/>
    <lineage>
        <taxon>Eukaryota</taxon>
        <taxon>Metazoa</taxon>
        <taxon>Ecdysozoa</taxon>
        <taxon>Arthropoda</taxon>
        <taxon>Hexapoda</taxon>
        <taxon>Insecta</taxon>
        <taxon>Pterygota</taxon>
        <taxon>Neoptera</taxon>
        <taxon>Endopterygota</taxon>
        <taxon>Coleoptera</taxon>
        <taxon>Polyphaga</taxon>
        <taxon>Cucujiformia</taxon>
        <taxon>Chrysomeloidea</taxon>
        <taxon>Chrysomelidae</taxon>
        <taxon>Bruchinae</taxon>
        <taxon>Bruchini</taxon>
        <taxon>Callosobruchus</taxon>
    </lineage>
</organism>
<dbReference type="EMBL" id="CAACVG010004393">
    <property type="protein sequence ID" value="VEN38355.1"/>
    <property type="molecule type" value="Genomic_DNA"/>
</dbReference>
<evidence type="ECO:0000259" key="2">
    <source>
        <dbReference type="Pfam" id="PF14291"/>
    </source>
</evidence>
<dbReference type="InterPro" id="IPR025398">
    <property type="entry name" value="DUF4371"/>
</dbReference>
<dbReference type="PANTHER" id="PTHR45749:SF23">
    <property type="entry name" value="ZINC FINGER MYM-TYPE PROTEIN 1-LIKE"/>
    <property type="match status" value="1"/>
</dbReference>
<dbReference type="Proteomes" id="UP000410492">
    <property type="component" value="Unassembled WGS sequence"/>
</dbReference>
<reference evidence="3 4" key="1">
    <citation type="submission" date="2019-01" db="EMBL/GenBank/DDBJ databases">
        <authorList>
            <person name="Sayadi A."/>
        </authorList>
    </citation>
    <scope>NUCLEOTIDE SEQUENCE [LARGE SCALE GENOMIC DNA]</scope>
</reference>
<protein>
    <recommendedName>
        <fullName evidence="2">DUF4371 domain-containing protein</fullName>
    </recommendedName>
</protein>
<feature type="non-terminal residue" evidence="3">
    <location>
        <position position="432"/>
    </location>
</feature>
<gene>
    <name evidence="3" type="ORF">CALMAC_LOCUS3274</name>
</gene>
<evidence type="ECO:0000313" key="4">
    <source>
        <dbReference type="Proteomes" id="UP000410492"/>
    </source>
</evidence>
<keyword evidence="4" id="KW-1185">Reference proteome</keyword>
<feature type="domain" description="DUF4371" evidence="2">
    <location>
        <begin position="205"/>
        <end position="431"/>
    </location>
</feature>
<dbReference type="OrthoDB" id="6611207at2759"/>
<accession>A0A653BS25</accession>
<feature type="region of interest" description="Disordered" evidence="1">
    <location>
        <begin position="1"/>
        <end position="23"/>
    </location>
</feature>
<sequence>MSDRQYLSGHQKRKLKEKRDQESNKYPKLTEFFTINQVGDKKLEIESQKNIVLACSSSSFEVAETHPDMVTINVEAGDCKLKEREPNPSETNNPFEDREPHREVNEDTADIVSYNDLPLWPSTLENSFISRCLLKDFSYFQNHDSENSYLNSASLSGKSKRYFSNTYFEKTLKNGHKIKRYWLCYSPSKGCIYCVTCKLFSSKESLFKTGYNDWSNISRDIEKHQQSNDHINSILTWFTRKENKITIDKTLEEQARKEVDTFYNILLRVVSVLKFLCQRGLALRGHEEKWGSPNNGNFMGIIELISEFDPFLREHLNKCQSNTSKTSYLSKKTYEELIEIMGKQVLATIIKQINQDDVQYYSLIVDSTPDLAHIDQLAIIVRYCYHGKPYERFLTFLPIENHTSEYLFDTISSYLCKINLPLKNIRGHAYDN</sequence>
<dbReference type="PANTHER" id="PTHR45749">
    <property type="match status" value="1"/>
</dbReference>
<dbReference type="AlphaFoldDB" id="A0A653BS25"/>
<name>A0A653BS25_CALMS</name>
<dbReference type="Pfam" id="PF14291">
    <property type="entry name" value="DUF4371"/>
    <property type="match status" value="1"/>
</dbReference>